<keyword evidence="6 7" id="KW-0472">Membrane</keyword>
<evidence type="ECO:0000256" key="1">
    <source>
        <dbReference type="ARBA" id="ARBA00004651"/>
    </source>
</evidence>
<dbReference type="PANTHER" id="PTHR30489">
    <property type="entry name" value="LIPOPROTEIN-RELEASING SYSTEM TRANSMEMBRANE PROTEIN LOLE"/>
    <property type="match status" value="1"/>
</dbReference>
<feature type="transmembrane region" description="Helical" evidence="7">
    <location>
        <begin position="647"/>
        <end position="674"/>
    </location>
</feature>
<proteinExistence type="inferred from homology"/>
<organism evidence="9 10">
    <name type="scientific">Turneriella parva (strain ATCC BAA-1111 / DSM 21527 / NCTC 11395 / H)</name>
    <name type="common">Leptospira parva</name>
    <dbReference type="NCBI Taxonomy" id="869212"/>
    <lineage>
        <taxon>Bacteria</taxon>
        <taxon>Pseudomonadati</taxon>
        <taxon>Spirochaetota</taxon>
        <taxon>Spirochaetia</taxon>
        <taxon>Leptospirales</taxon>
        <taxon>Leptospiraceae</taxon>
        <taxon>Turneriella</taxon>
    </lineage>
</organism>
<evidence type="ECO:0000259" key="8">
    <source>
        <dbReference type="Pfam" id="PF02687"/>
    </source>
</evidence>
<evidence type="ECO:0000313" key="9">
    <source>
        <dbReference type="EMBL" id="AFM12538.1"/>
    </source>
</evidence>
<dbReference type="InterPro" id="IPR003838">
    <property type="entry name" value="ABC3_permease_C"/>
</dbReference>
<evidence type="ECO:0000256" key="2">
    <source>
        <dbReference type="ARBA" id="ARBA00005236"/>
    </source>
</evidence>
<keyword evidence="4 7" id="KW-0812">Transmembrane</keyword>
<feature type="transmembrane region" description="Helical" evidence="7">
    <location>
        <begin position="744"/>
        <end position="766"/>
    </location>
</feature>
<keyword evidence="10" id="KW-1185">Reference proteome</keyword>
<reference evidence="9 10" key="1">
    <citation type="submission" date="2012-06" db="EMBL/GenBank/DDBJ databases">
        <title>The complete chromosome of genome of Turneriella parva DSM 21527.</title>
        <authorList>
            <consortium name="US DOE Joint Genome Institute (JGI-PGF)"/>
            <person name="Lucas S."/>
            <person name="Han J."/>
            <person name="Lapidus A."/>
            <person name="Bruce D."/>
            <person name="Goodwin L."/>
            <person name="Pitluck S."/>
            <person name="Peters L."/>
            <person name="Kyrpides N."/>
            <person name="Mavromatis K."/>
            <person name="Ivanova N."/>
            <person name="Mikhailova N."/>
            <person name="Chertkov O."/>
            <person name="Detter J.C."/>
            <person name="Tapia R."/>
            <person name="Han C."/>
            <person name="Land M."/>
            <person name="Hauser L."/>
            <person name="Markowitz V."/>
            <person name="Cheng J.-F."/>
            <person name="Hugenholtz P."/>
            <person name="Woyke T."/>
            <person name="Wu D."/>
            <person name="Gronow S."/>
            <person name="Wellnitz S."/>
            <person name="Brambilla E."/>
            <person name="Klenk H.-P."/>
            <person name="Eisen J.A."/>
        </authorList>
    </citation>
    <scope>NUCLEOTIDE SEQUENCE [LARGE SCALE GENOMIC DNA]</scope>
    <source>
        <strain evidence="10">ATCC BAA-1111 / DSM 21527 / NCTC 11395 / H</strain>
    </source>
</reference>
<feature type="domain" description="ABC3 transporter permease C-terminal" evidence="8">
    <location>
        <begin position="653"/>
        <end position="770"/>
    </location>
</feature>
<protein>
    <recommendedName>
        <fullName evidence="8">ABC3 transporter permease C-terminal domain-containing protein</fullName>
    </recommendedName>
</protein>
<accession>I4B5I1</accession>
<feature type="transmembrane region" description="Helical" evidence="7">
    <location>
        <begin position="20"/>
        <end position="40"/>
    </location>
</feature>
<name>I4B5I1_TURPD</name>
<keyword evidence="3" id="KW-1003">Cell membrane</keyword>
<feature type="transmembrane region" description="Helical" evidence="7">
    <location>
        <begin position="262"/>
        <end position="285"/>
    </location>
</feature>
<feature type="transmembrane region" description="Helical" evidence="7">
    <location>
        <begin position="423"/>
        <end position="445"/>
    </location>
</feature>
<dbReference type="PANTHER" id="PTHR30489:SF0">
    <property type="entry name" value="LIPOPROTEIN-RELEASING SYSTEM TRANSMEMBRANE PROTEIN LOLE"/>
    <property type="match status" value="1"/>
</dbReference>
<dbReference type="GO" id="GO:0044874">
    <property type="term" value="P:lipoprotein localization to outer membrane"/>
    <property type="evidence" value="ECO:0007669"/>
    <property type="project" value="TreeGrafter"/>
</dbReference>
<feature type="transmembrane region" description="Helical" evidence="7">
    <location>
        <begin position="311"/>
        <end position="330"/>
    </location>
</feature>
<gene>
    <name evidence="9" type="ordered locus">Turpa_1891</name>
</gene>
<comment type="subcellular location">
    <subcellularLocation>
        <location evidence="1">Cell membrane</location>
        <topology evidence="1">Multi-pass membrane protein</topology>
    </subcellularLocation>
</comment>
<dbReference type="EMBL" id="CP002959">
    <property type="protein sequence ID" value="AFM12538.1"/>
    <property type="molecule type" value="Genomic_DNA"/>
</dbReference>
<evidence type="ECO:0000256" key="4">
    <source>
        <dbReference type="ARBA" id="ARBA00022692"/>
    </source>
</evidence>
<evidence type="ECO:0000256" key="5">
    <source>
        <dbReference type="ARBA" id="ARBA00022989"/>
    </source>
</evidence>
<keyword evidence="5 7" id="KW-1133">Transmembrane helix</keyword>
<dbReference type="STRING" id="869212.Turpa_1891"/>
<dbReference type="KEGG" id="tpx:Turpa_1891"/>
<feature type="transmembrane region" description="Helical" evidence="7">
    <location>
        <begin position="694"/>
        <end position="724"/>
    </location>
</feature>
<dbReference type="PATRIC" id="fig|869212.3.peg.1893"/>
<sequence length="779" mass="86140">MKTLNRKVVREISGMKSQTITIAIVVAAGIAMFVGSKSAYDSMSRARDHFYGTTGFAEGFVSLKKAPAGTVRRIATVSGVAHVESRIVQEAALDFQGEKLPSAGRFISLPEKLSRLAVRSGKLPAAMNEVMLSESFALANKLVPGSRVVAVLNGRRQVLRVSGTALSPEFVYIFRPGSFMPDDKHYGILYVTREAMESHFDFGGAFNDLALTFAPGANVRHTLKSIDTVLEPYGGLGAYDRNRLPSYAFLRDEFKQLRTNAFFLPLVFLGVAAFLLHIVATRLIARQREQIASLMALGYANRTIAGHYLKLMLIISGGGALIGVGAGWWLGKSMTALYGDFYRFPDLRHVFHFSVAFWGLFIGASAGAVGTWFSVKRVMKMQPAQAMRPPLPERFAESFFERWFKKIPAITKMFLRNLLRRPLRTVFTILGLSTAVMIMVLGLFMTDVMDSMLGTQFELLNRESMTVSFLRPVSASALDELMRRPGVQLAEGYRTVPVRLRSGQFTKELAITGLPANSALRRVADENSRVVELPTSGVLLNANIAKRMGLRRGDSIDLELLEGNRRKIRVTIASLVEEILGQGCYMQIDALSHLLSEERSINVAALKIDVLKQDEIIAHLKTSSRVASISTREGTLRIFYDMMSRSMLAMITIILIFASAISVGVVYNTAMILLSERTFELSSLRILGFTKAEVFEMIASELGTTVLASLLPGCALGYAFAWLMMNTVDTEEFTIKLIISSRTYVTAMLVSLATAAASFVILYFRIRKMDLVSVLKVRE</sequence>
<dbReference type="Pfam" id="PF02687">
    <property type="entry name" value="FtsX"/>
    <property type="match status" value="2"/>
</dbReference>
<evidence type="ECO:0000256" key="7">
    <source>
        <dbReference type="SAM" id="Phobius"/>
    </source>
</evidence>
<dbReference type="GO" id="GO:0098797">
    <property type="term" value="C:plasma membrane protein complex"/>
    <property type="evidence" value="ECO:0007669"/>
    <property type="project" value="TreeGrafter"/>
</dbReference>
<dbReference type="HOGENOM" id="CLU_005531_2_0_12"/>
<comment type="similarity">
    <text evidence="2">Belongs to the ABC-4 integral membrane protein family. LolC/E subfamily.</text>
</comment>
<dbReference type="InterPro" id="IPR051447">
    <property type="entry name" value="Lipoprotein-release_system"/>
</dbReference>
<feature type="domain" description="ABC3 transporter permease C-terminal" evidence="8">
    <location>
        <begin position="263"/>
        <end position="383"/>
    </location>
</feature>
<dbReference type="AlphaFoldDB" id="I4B5I1"/>
<dbReference type="RefSeq" id="WP_014803047.1">
    <property type="nucleotide sequence ID" value="NC_018020.1"/>
</dbReference>
<dbReference type="Proteomes" id="UP000006048">
    <property type="component" value="Chromosome"/>
</dbReference>
<feature type="transmembrane region" description="Helical" evidence="7">
    <location>
        <begin position="350"/>
        <end position="373"/>
    </location>
</feature>
<evidence type="ECO:0000256" key="3">
    <source>
        <dbReference type="ARBA" id="ARBA00022475"/>
    </source>
</evidence>
<evidence type="ECO:0000313" key="10">
    <source>
        <dbReference type="Proteomes" id="UP000006048"/>
    </source>
</evidence>
<evidence type="ECO:0000256" key="6">
    <source>
        <dbReference type="ARBA" id="ARBA00023136"/>
    </source>
</evidence>